<dbReference type="PROSITE" id="PS01209">
    <property type="entry name" value="LDLRA_1"/>
    <property type="match status" value="1"/>
</dbReference>
<evidence type="ECO:0008006" key="16">
    <source>
        <dbReference type="Google" id="ProtNLM"/>
    </source>
</evidence>
<evidence type="ECO:0000256" key="10">
    <source>
        <dbReference type="ARBA" id="ARBA00023170"/>
    </source>
</evidence>
<dbReference type="GO" id="GO:0043235">
    <property type="term" value="C:receptor complex"/>
    <property type="evidence" value="ECO:0007669"/>
    <property type="project" value="TreeGrafter"/>
</dbReference>
<dbReference type="InterPro" id="IPR002172">
    <property type="entry name" value="LDrepeatLR_classA_rpt"/>
</dbReference>
<dbReference type="SMART" id="SM00192">
    <property type="entry name" value="LDLa"/>
    <property type="match status" value="3"/>
</dbReference>
<dbReference type="InterPro" id="IPR051221">
    <property type="entry name" value="LDLR-related"/>
</dbReference>
<evidence type="ECO:0000256" key="6">
    <source>
        <dbReference type="ARBA" id="ARBA00022837"/>
    </source>
</evidence>
<dbReference type="AlphaFoldDB" id="A0A2W1BDR4"/>
<keyword evidence="8" id="KW-0472">Membrane</keyword>
<keyword evidence="2" id="KW-0245">EGF-like domain</keyword>
<keyword evidence="7" id="KW-1133">Transmembrane helix</keyword>
<proteinExistence type="predicted"/>
<evidence type="ECO:0000256" key="12">
    <source>
        <dbReference type="PROSITE-ProRule" id="PRU00124"/>
    </source>
</evidence>
<dbReference type="InterPro" id="IPR036055">
    <property type="entry name" value="LDL_receptor-like_sf"/>
</dbReference>
<dbReference type="SUPFAM" id="SSF57196">
    <property type="entry name" value="EGF/Laminin"/>
    <property type="match status" value="1"/>
</dbReference>
<feature type="repeat" description="LDL-receptor class B" evidence="13">
    <location>
        <begin position="3"/>
        <end position="49"/>
    </location>
</feature>
<keyword evidence="3" id="KW-0254">Endocytosis</keyword>
<name>A0A2W1BDR4_HELAM</name>
<dbReference type="SUPFAM" id="SSF101898">
    <property type="entry name" value="NHL repeat"/>
    <property type="match status" value="1"/>
</dbReference>
<dbReference type="OrthoDB" id="9990982at2759"/>
<gene>
    <name evidence="14" type="primary">HaOG214171</name>
    <name evidence="14" type="ORF">B5X24_HaOG214171</name>
</gene>
<evidence type="ECO:0000256" key="8">
    <source>
        <dbReference type="ARBA" id="ARBA00023136"/>
    </source>
</evidence>
<dbReference type="Gene3D" id="2.120.10.30">
    <property type="entry name" value="TolB, C-terminal domain"/>
    <property type="match status" value="2"/>
</dbReference>
<keyword evidence="9 12" id="KW-1015">Disulfide bond</keyword>
<dbReference type="PANTHER" id="PTHR22722:SF5">
    <property type="entry name" value="LOW-DENSITY LIPOPROTEIN RECEPTOR-RELATED PROTEIN 1B"/>
    <property type="match status" value="1"/>
</dbReference>
<evidence type="ECO:0000256" key="11">
    <source>
        <dbReference type="ARBA" id="ARBA00023180"/>
    </source>
</evidence>
<keyword evidence="4" id="KW-0812">Transmembrane</keyword>
<dbReference type="EMBL" id="KZ150386">
    <property type="protein sequence ID" value="PZC71066.1"/>
    <property type="molecule type" value="Genomic_DNA"/>
</dbReference>
<protein>
    <recommendedName>
        <fullName evidence="16">EGF-like domain-containing protein</fullName>
    </recommendedName>
</protein>
<dbReference type="Proteomes" id="UP000249218">
    <property type="component" value="Unassembled WGS sequence"/>
</dbReference>
<keyword evidence="15" id="KW-1185">Reference proteome</keyword>
<evidence type="ECO:0000256" key="5">
    <source>
        <dbReference type="ARBA" id="ARBA00022737"/>
    </source>
</evidence>
<dbReference type="CDD" id="cd00112">
    <property type="entry name" value="LDLa"/>
    <property type="match status" value="3"/>
</dbReference>
<dbReference type="PRINTS" id="PR00261">
    <property type="entry name" value="LDLRECEPTOR"/>
</dbReference>
<dbReference type="InterPro" id="IPR011042">
    <property type="entry name" value="6-blade_b-propeller_TolB-like"/>
</dbReference>
<evidence type="ECO:0000256" key="7">
    <source>
        <dbReference type="ARBA" id="ARBA00022989"/>
    </source>
</evidence>
<dbReference type="Gene3D" id="4.10.400.10">
    <property type="entry name" value="Low-density Lipoprotein Receptor"/>
    <property type="match status" value="3"/>
</dbReference>
<dbReference type="GO" id="GO:0005886">
    <property type="term" value="C:plasma membrane"/>
    <property type="evidence" value="ECO:0007669"/>
    <property type="project" value="TreeGrafter"/>
</dbReference>
<dbReference type="SUPFAM" id="SSF57424">
    <property type="entry name" value="LDL receptor-like module"/>
    <property type="match status" value="3"/>
</dbReference>
<keyword evidence="11" id="KW-0325">Glycoprotein</keyword>
<evidence type="ECO:0000256" key="2">
    <source>
        <dbReference type="ARBA" id="ARBA00022536"/>
    </source>
</evidence>
<comment type="caution">
    <text evidence="12">Lacks conserved residue(s) required for the propagation of feature annotation.</text>
</comment>
<dbReference type="PANTHER" id="PTHR22722">
    <property type="entry name" value="LOW-DENSITY LIPOPROTEIN RECEPTOR-RELATED PROTEIN 2-RELATED"/>
    <property type="match status" value="1"/>
</dbReference>
<evidence type="ECO:0000256" key="13">
    <source>
        <dbReference type="PROSITE-ProRule" id="PRU00461"/>
    </source>
</evidence>
<comment type="subcellular location">
    <subcellularLocation>
        <location evidence="1">Membrane</location>
        <topology evidence="1">Single-pass membrane protein</topology>
    </subcellularLocation>
</comment>
<reference evidence="14 15" key="1">
    <citation type="journal article" date="2017" name="BMC Biol.">
        <title>Genomic innovations, transcriptional plasticity and gene loss underlying the evolution and divergence of two highly polyphagous and invasive Helicoverpa pest species.</title>
        <authorList>
            <person name="Pearce S.L."/>
            <person name="Clarke D.F."/>
            <person name="East P.D."/>
            <person name="Elfekih S."/>
            <person name="Gordon K.H."/>
            <person name="Jermiin L.S."/>
            <person name="McGaughran A."/>
            <person name="Oakeshott J.G."/>
            <person name="Papanikolaou A."/>
            <person name="Perera O.P."/>
            <person name="Rane R.V."/>
            <person name="Richards S."/>
            <person name="Tay W.T."/>
            <person name="Walsh T.K."/>
            <person name="Anderson A."/>
            <person name="Anderson C.J."/>
            <person name="Asgari S."/>
            <person name="Board P.G."/>
            <person name="Bretschneider A."/>
            <person name="Campbell P.M."/>
            <person name="Chertemps T."/>
            <person name="Christeller J.T."/>
            <person name="Coppin C.W."/>
            <person name="Downes S.J."/>
            <person name="Duan G."/>
            <person name="Farnsworth C.A."/>
            <person name="Good R.T."/>
            <person name="Han L.B."/>
            <person name="Han Y.C."/>
            <person name="Hatje K."/>
            <person name="Horne I."/>
            <person name="Huang Y.P."/>
            <person name="Hughes D.S."/>
            <person name="Jacquin-Joly E."/>
            <person name="James W."/>
            <person name="Jhangiani S."/>
            <person name="Kollmar M."/>
            <person name="Kuwar S.S."/>
            <person name="Li S."/>
            <person name="Liu N.Y."/>
            <person name="Maibeche M.T."/>
            <person name="Miller J.R."/>
            <person name="Montagne N."/>
            <person name="Perry T."/>
            <person name="Qu J."/>
            <person name="Song S.V."/>
            <person name="Sutton G.G."/>
            <person name="Vogel H."/>
            <person name="Walenz B.P."/>
            <person name="Xu W."/>
            <person name="Zhang H.J."/>
            <person name="Zou Z."/>
            <person name="Batterham P."/>
            <person name="Edwards O.R."/>
            <person name="Feyereisen R."/>
            <person name="Gibbs R.A."/>
            <person name="Heckel D.G."/>
            <person name="McGrath A."/>
            <person name="Robin C."/>
            <person name="Scherer S.E."/>
            <person name="Worley K.C."/>
            <person name="Wu Y.D."/>
        </authorList>
    </citation>
    <scope>NUCLEOTIDE SEQUENCE [LARGE SCALE GENOMIC DNA]</scope>
    <source>
        <strain evidence="14">Harm_GR_Male_#8</strain>
        <tissue evidence="14">Whole organism</tissue>
    </source>
</reference>
<evidence type="ECO:0000256" key="9">
    <source>
        <dbReference type="ARBA" id="ARBA00023157"/>
    </source>
</evidence>
<dbReference type="InterPro" id="IPR000033">
    <property type="entry name" value="LDLR_classB_rpt"/>
</dbReference>
<organism evidence="14 15">
    <name type="scientific">Helicoverpa armigera</name>
    <name type="common">Cotton bollworm</name>
    <name type="synonym">Heliothis armigera</name>
    <dbReference type="NCBI Taxonomy" id="29058"/>
    <lineage>
        <taxon>Eukaryota</taxon>
        <taxon>Metazoa</taxon>
        <taxon>Ecdysozoa</taxon>
        <taxon>Arthropoda</taxon>
        <taxon>Hexapoda</taxon>
        <taxon>Insecta</taxon>
        <taxon>Pterygota</taxon>
        <taxon>Neoptera</taxon>
        <taxon>Endopterygota</taxon>
        <taxon>Lepidoptera</taxon>
        <taxon>Glossata</taxon>
        <taxon>Ditrysia</taxon>
        <taxon>Noctuoidea</taxon>
        <taxon>Noctuidae</taxon>
        <taxon>Heliothinae</taxon>
        <taxon>Helicoverpa</taxon>
    </lineage>
</organism>
<dbReference type="Pfam" id="PF00058">
    <property type="entry name" value="Ldl_recept_b"/>
    <property type="match status" value="1"/>
</dbReference>
<keyword evidence="6" id="KW-0106">Calcium</keyword>
<dbReference type="GO" id="GO:0006897">
    <property type="term" value="P:endocytosis"/>
    <property type="evidence" value="ECO:0007669"/>
    <property type="project" value="UniProtKB-KW"/>
</dbReference>
<accession>A0A2W1BDR4</accession>
<dbReference type="InterPro" id="IPR023415">
    <property type="entry name" value="LDLR_class-A_CS"/>
</dbReference>
<dbReference type="PROSITE" id="PS51120">
    <property type="entry name" value="LDLRB"/>
    <property type="match status" value="1"/>
</dbReference>
<sequence length="458" mass="47814">MGRNLYWTDEALGTLSVARLDAPAQRRVLVRDDDYQHYHPRAIALHPANGTMYWSVWAGRGAGGGGAAQAGVPVGAGAGPGGAGAVLGGRLPGLRGARRLQRRRPPHAAPRLRDARTATHFGAGLDAVPAGVAQQLGGAGAAAAPRPPPCPPGTHACLNGSTRCLEPQYVCDGDRDCADGSDEDSAPGGPCANVTCAADQFMRCDTNRCIPNSWVCDGQKDCNDGADEAAAACSRAACRPQQFQCAASRRCIPLWWRCDGAPDCADGADEADRCGLCVDVDADRLYWVNSGSSTIQYIDVATGKVTTLDLGRGARPTALEVYGDTLVWADAGDAALRACDKLACAAGSARVLRNNTEGVVALRVYDAALQRGAPGPCARRARPCAHLCLPVSEHDSECRCAAGYDASDTACIAVDEVLVYSLSWELRGAALQEPEPEPRALLPPVPQLSVASAIDYDA</sequence>
<dbReference type="Pfam" id="PF00057">
    <property type="entry name" value="Ldl_recept_a"/>
    <property type="match status" value="3"/>
</dbReference>
<evidence type="ECO:0000256" key="1">
    <source>
        <dbReference type="ARBA" id="ARBA00004167"/>
    </source>
</evidence>
<evidence type="ECO:0000256" key="4">
    <source>
        <dbReference type="ARBA" id="ARBA00022692"/>
    </source>
</evidence>
<dbReference type="FunFam" id="4.10.400.10:FF:000011">
    <property type="entry name" value="Low-density lipoprotein receptor-related protein 1"/>
    <property type="match status" value="1"/>
</dbReference>
<feature type="non-terminal residue" evidence="14">
    <location>
        <position position="458"/>
    </location>
</feature>
<dbReference type="PROSITE" id="PS50068">
    <property type="entry name" value="LDLRA_2"/>
    <property type="match status" value="3"/>
</dbReference>
<evidence type="ECO:0000256" key="3">
    <source>
        <dbReference type="ARBA" id="ARBA00022583"/>
    </source>
</evidence>
<keyword evidence="5" id="KW-0677">Repeat</keyword>
<feature type="disulfide bond" evidence="12">
    <location>
        <begin position="204"/>
        <end position="222"/>
    </location>
</feature>
<evidence type="ECO:0000313" key="14">
    <source>
        <dbReference type="EMBL" id="PZC71066.1"/>
    </source>
</evidence>
<keyword evidence="10" id="KW-0675">Receptor</keyword>
<dbReference type="FunFam" id="4.10.400.10:FF:000005">
    <property type="entry name" value="low-density lipoprotein receptor-related protein 1B"/>
    <property type="match status" value="1"/>
</dbReference>
<evidence type="ECO:0000313" key="15">
    <source>
        <dbReference type="Proteomes" id="UP000249218"/>
    </source>
</evidence>